<evidence type="ECO:0000256" key="8">
    <source>
        <dbReference type="SAM" id="Phobius"/>
    </source>
</evidence>
<evidence type="ECO:0000256" key="4">
    <source>
        <dbReference type="ARBA" id="ARBA00022519"/>
    </source>
</evidence>
<feature type="transmembrane region" description="Helical" evidence="8">
    <location>
        <begin position="235"/>
        <end position="256"/>
    </location>
</feature>
<dbReference type="InterPro" id="IPR024989">
    <property type="entry name" value="MFS_assoc_dom"/>
</dbReference>
<keyword evidence="6 8" id="KW-1133">Transmembrane helix</keyword>
<keyword evidence="5 8" id="KW-0812">Transmembrane</keyword>
<feature type="transmembrane region" description="Helical" evidence="8">
    <location>
        <begin position="39"/>
        <end position="58"/>
    </location>
</feature>
<evidence type="ECO:0000259" key="9">
    <source>
        <dbReference type="Pfam" id="PF12832"/>
    </source>
</evidence>
<evidence type="ECO:0000256" key="6">
    <source>
        <dbReference type="ARBA" id="ARBA00022989"/>
    </source>
</evidence>
<dbReference type="SUPFAM" id="SSF103473">
    <property type="entry name" value="MFS general substrate transporter"/>
    <property type="match status" value="1"/>
</dbReference>
<keyword evidence="4" id="KW-0997">Cell inner membrane</keyword>
<gene>
    <name evidence="10" type="ORF">IAD12_00585</name>
</gene>
<feature type="domain" description="Major facilitator superfamily associated" evidence="9">
    <location>
        <begin position="7"/>
        <end position="360"/>
    </location>
</feature>
<dbReference type="AlphaFoldDB" id="A0A9D1KV54"/>
<keyword evidence="7 8" id="KW-0472">Membrane</keyword>
<comment type="caution">
    <text evidence="10">The sequence shown here is derived from an EMBL/GenBank/DDBJ whole genome shotgun (WGS) entry which is preliminary data.</text>
</comment>
<feature type="transmembrane region" description="Helical" evidence="8">
    <location>
        <begin position="70"/>
        <end position="89"/>
    </location>
</feature>
<organism evidence="10 11">
    <name type="scientific">Candidatus Allocopromorpha excrementavium</name>
    <dbReference type="NCBI Taxonomy" id="2840741"/>
    <lineage>
        <taxon>Bacteria</taxon>
        <taxon>Bacillati</taxon>
        <taxon>Bacillota</taxon>
        <taxon>Clostridia</taxon>
        <taxon>Eubacteriales</taxon>
        <taxon>Eubacteriaceae</taxon>
        <taxon>Eubacteriaceae incertae sedis</taxon>
        <taxon>Candidatus Allocopromorpha</taxon>
    </lineage>
</organism>
<feature type="transmembrane region" description="Helical" evidence="8">
    <location>
        <begin position="129"/>
        <end position="149"/>
    </location>
</feature>
<evidence type="ECO:0000313" key="10">
    <source>
        <dbReference type="EMBL" id="HIT98735.1"/>
    </source>
</evidence>
<feature type="transmembrane region" description="Helical" evidence="8">
    <location>
        <begin position="329"/>
        <end position="350"/>
    </location>
</feature>
<dbReference type="Pfam" id="PF12832">
    <property type="entry name" value="MFS_1_like"/>
    <property type="match status" value="1"/>
</dbReference>
<keyword evidence="2" id="KW-0813">Transport</keyword>
<feature type="transmembrane region" description="Helical" evidence="8">
    <location>
        <begin position="356"/>
        <end position="379"/>
    </location>
</feature>
<feature type="transmembrane region" description="Helical" evidence="8">
    <location>
        <begin position="9"/>
        <end position="27"/>
    </location>
</feature>
<evidence type="ECO:0000256" key="3">
    <source>
        <dbReference type="ARBA" id="ARBA00022475"/>
    </source>
</evidence>
<accession>A0A9D1KV54</accession>
<evidence type="ECO:0000256" key="1">
    <source>
        <dbReference type="ARBA" id="ARBA00004429"/>
    </source>
</evidence>
<feature type="transmembrane region" description="Helical" evidence="8">
    <location>
        <begin position="289"/>
        <end position="308"/>
    </location>
</feature>
<evidence type="ECO:0000256" key="5">
    <source>
        <dbReference type="ARBA" id="ARBA00022692"/>
    </source>
</evidence>
<feature type="transmembrane region" description="Helical" evidence="8">
    <location>
        <begin position="155"/>
        <end position="173"/>
    </location>
</feature>
<name>A0A9D1KV54_9FIRM</name>
<dbReference type="PANTHER" id="PTHR23522:SF10">
    <property type="entry name" value="3-PHENYLPROPIONIC ACID TRANSPORTER-RELATED"/>
    <property type="match status" value="1"/>
</dbReference>
<feature type="transmembrane region" description="Helical" evidence="8">
    <location>
        <begin position="95"/>
        <end position="117"/>
    </location>
</feature>
<dbReference type="GO" id="GO:0005886">
    <property type="term" value="C:plasma membrane"/>
    <property type="evidence" value="ECO:0007669"/>
    <property type="project" value="UniProtKB-SubCell"/>
</dbReference>
<evidence type="ECO:0000313" key="11">
    <source>
        <dbReference type="Proteomes" id="UP000824159"/>
    </source>
</evidence>
<dbReference type="InterPro" id="IPR036259">
    <property type="entry name" value="MFS_trans_sf"/>
</dbReference>
<dbReference type="PANTHER" id="PTHR23522">
    <property type="entry name" value="BLL5896 PROTEIN"/>
    <property type="match status" value="1"/>
</dbReference>
<dbReference type="Gene3D" id="1.20.1250.20">
    <property type="entry name" value="MFS general substrate transporter like domains"/>
    <property type="match status" value="2"/>
</dbReference>
<sequence>MDRRKYKYAVLYNFSYMSIGAFLPLVGQYMSAIGFSGSQIGSITATGTAVAIFASAFWGRCYSAAGRKYAILMMLCIMSSAVCFVLKGINEYAVFLVTFGIMYFFQAPVMSLTDAFTVEMNRDFGGLRAWGAVGFALGVFLAGICVDIFDLSIIFWFYIVSFILAACAVAGIGKEKRSGSIKKAEEPRKASGGYIAVLKNKKLRYLIICAFFMGGTNVANNTYFSFLYIEGGGTVAGVGTAMLLMVGSEVPFMAWCSRLSKRFTTEKLLAAAMMISAARFMLYGTGLPWWGLICLFFTQGAVNGIILIEFVRYAAELAERGYENLAISAYYIIGSNLSTICCQLIGGFILDYASASGVYMFFGFFNLCGVILYFIFGLYRGEKKL</sequence>
<feature type="transmembrane region" description="Helical" evidence="8">
    <location>
        <begin position="205"/>
        <end position="229"/>
    </location>
</feature>
<dbReference type="EMBL" id="DVLX01000008">
    <property type="protein sequence ID" value="HIT98735.1"/>
    <property type="molecule type" value="Genomic_DNA"/>
</dbReference>
<proteinExistence type="predicted"/>
<keyword evidence="3" id="KW-1003">Cell membrane</keyword>
<evidence type="ECO:0000256" key="2">
    <source>
        <dbReference type="ARBA" id="ARBA00022448"/>
    </source>
</evidence>
<feature type="transmembrane region" description="Helical" evidence="8">
    <location>
        <begin position="268"/>
        <end position="283"/>
    </location>
</feature>
<comment type="subcellular location">
    <subcellularLocation>
        <location evidence="1">Cell inner membrane</location>
        <topology evidence="1">Multi-pass membrane protein</topology>
    </subcellularLocation>
</comment>
<reference evidence="10" key="1">
    <citation type="submission" date="2020-10" db="EMBL/GenBank/DDBJ databases">
        <authorList>
            <person name="Gilroy R."/>
        </authorList>
    </citation>
    <scope>NUCLEOTIDE SEQUENCE</scope>
    <source>
        <strain evidence="10">CHK176-22527</strain>
    </source>
</reference>
<protein>
    <submittedName>
        <fullName evidence="10">MFS transporter</fullName>
    </submittedName>
</protein>
<reference evidence="10" key="2">
    <citation type="journal article" date="2021" name="PeerJ">
        <title>Extensive microbial diversity within the chicken gut microbiome revealed by metagenomics and culture.</title>
        <authorList>
            <person name="Gilroy R."/>
            <person name="Ravi A."/>
            <person name="Getino M."/>
            <person name="Pursley I."/>
            <person name="Horton D.L."/>
            <person name="Alikhan N.F."/>
            <person name="Baker D."/>
            <person name="Gharbi K."/>
            <person name="Hall N."/>
            <person name="Watson M."/>
            <person name="Adriaenssens E.M."/>
            <person name="Foster-Nyarko E."/>
            <person name="Jarju S."/>
            <person name="Secka A."/>
            <person name="Antonio M."/>
            <person name="Oren A."/>
            <person name="Chaudhuri R.R."/>
            <person name="La Ragione R."/>
            <person name="Hildebrand F."/>
            <person name="Pallen M.J."/>
        </authorList>
    </citation>
    <scope>NUCLEOTIDE SEQUENCE</scope>
    <source>
        <strain evidence="10">CHK176-22527</strain>
    </source>
</reference>
<evidence type="ECO:0000256" key="7">
    <source>
        <dbReference type="ARBA" id="ARBA00023136"/>
    </source>
</evidence>
<dbReference type="Proteomes" id="UP000824159">
    <property type="component" value="Unassembled WGS sequence"/>
</dbReference>